<protein>
    <submittedName>
        <fullName evidence="2">Uncharacterized protein</fullName>
    </submittedName>
</protein>
<reference evidence="2 3" key="1">
    <citation type="submission" date="2020-03" db="EMBL/GenBank/DDBJ databases">
        <title>WGS of actinomycetes isolated from Thailand.</title>
        <authorList>
            <person name="Thawai C."/>
        </authorList>
    </citation>
    <scope>NUCLEOTIDE SEQUENCE [LARGE SCALE GENOMIC DNA]</scope>
    <source>
        <strain evidence="2 3">PLAI 1-29</strain>
    </source>
</reference>
<keyword evidence="1" id="KW-0472">Membrane</keyword>
<organism evidence="2 3">
    <name type="scientific">Streptomyces zingiberis</name>
    <dbReference type="NCBI Taxonomy" id="2053010"/>
    <lineage>
        <taxon>Bacteria</taxon>
        <taxon>Bacillati</taxon>
        <taxon>Actinomycetota</taxon>
        <taxon>Actinomycetes</taxon>
        <taxon>Kitasatosporales</taxon>
        <taxon>Streptomycetaceae</taxon>
        <taxon>Streptomyces</taxon>
    </lineage>
</organism>
<evidence type="ECO:0000313" key="2">
    <source>
        <dbReference type="EMBL" id="NJQ01236.1"/>
    </source>
</evidence>
<keyword evidence="1" id="KW-1133">Transmembrane helix</keyword>
<name>A0ABX1BU77_9ACTN</name>
<feature type="transmembrane region" description="Helical" evidence="1">
    <location>
        <begin position="48"/>
        <end position="70"/>
    </location>
</feature>
<dbReference type="Proteomes" id="UP000695264">
    <property type="component" value="Unassembled WGS sequence"/>
</dbReference>
<gene>
    <name evidence="2" type="ORF">HCK00_12010</name>
</gene>
<keyword evidence="3" id="KW-1185">Reference proteome</keyword>
<dbReference type="RefSeq" id="WP_168101828.1">
    <property type="nucleotide sequence ID" value="NZ_JAATEN010000007.1"/>
</dbReference>
<dbReference type="EMBL" id="JAATEN010000007">
    <property type="protein sequence ID" value="NJQ01236.1"/>
    <property type="molecule type" value="Genomic_DNA"/>
</dbReference>
<accession>A0ABX1BU77</accession>
<evidence type="ECO:0000313" key="3">
    <source>
        <dbReference type="Proteomes" id="UP000695264"/>
    </source>
</evidence>
<sequence length="74" mass="7711">MEDFLMTTAGVAVLLAVALAGVMCALLPAALFSMSLHFSKGKSPSPTAGRILLVRLCGVLMFAVSGYLLIRNLA</sequence>
<keyword evidence="1" id="KW-0812">Transmembrane</keyword>
<evidence type="ECO:0000256" key="1">
    <source>
        <dbReference type="SAM" id="Phobius"/>
    </source>
</evidence>
<comment type="caution">
    <text evidence="2">The sequence shown here is derived from an EMBL/GenBank/DDBJ whole genome shotgun (WGS) entry which is preliminary data.</text>
</comment>
<proteinExistence type="predicted"/>